<feature type="compositionally biased region" description="Basic and acidic residues" evidence="1">
    <location>
        <begin position="1"/>
        <end position="11"/>
    </location>
</feature>
<reference evidence="2 3" key="1">
    <citation type="journal article" date="2014" name="Science">
        <title>Plant genetics. Early allopolyploid evolution in the post-Neolithic Brassica napus oilseed genome.</title>
        <authorList>
            <person name="Chalhoub B."/>
            <person name="Denoeud F."/>
            <person name="Liu S."/>
            <person name="Parkin I.A."/>
            <person name="Tang H."/>
            <person name="Wang X."/>
            <person name="Chiquet J."/>
            <person name="Belcram H."/>
            <person name="Tong C."/>
            <person name="Samans B."/>
            <person name="Correa M."/>
            <person name="Da Silva C."/>
            <person name="Just J."/>
            <person name="Falentin C."/>
            <person name="Koh C.S."/>
            <person name="Le Clainche I."/>
            <person name="Bernard M."/>
            <person name="Bento P."/>
            <person name="Noel B."/>
            <person name="Labadie K."/>
            <person name="Alberti A."/>
            <person name="Charles M."/>
            <person name="Arnaud D."/>
            <person name="Guo H."/>
            <person name="Daviaud C."/>
            <person name="Alamery S."/>
            <person name="Jabbari K."/>
            <person name="Zhao M."/>
            <person name="Edger P.P."/>
            <person name="Chelaifa H."/>
            <person name="Tack D."/>
            <person name="Lassalle G."/>
            <person name="Mestiri I."/>
            <person name="Schnel N."/>
            <person name="Le Paslier M.C."/>
            <person name="Fan G."/>
            <person name="Renault V."/>
            <person name="Bayer P.E."/>
            <person name="Golicz A.A."/>
            <person name="Manoli S."/>
            <person name="Lee T.H."/>
            <person name="Thi V.H."/>
            <person name="Chalabi S."/>
            <person name="Hu Q."/>
            <person name="Fan C."/>
            <person name="Tollenaere R."/>
            <person name="Lu Y."/>
            <person name="Battail C."/>
            <person name="Shen J."/>
            <person name="Sidebottom C.H."/>
            <person name="Wang X."/>
            <person name="Canaguier A."/>
            <person name="Chauveau A."/>
            <person name="Berard A."/>
            <person name="Deniot G."/>
            <person name="Guan M."/>
            <person name="Liu Z."/>
            <person name="Sun F."/>
            <person name="Lim Y.P."/>
            <person name="Lyons E."/>
            <person name="Town C.D."/>
            <person name="Bancroft I."/>
            <person name="Wang X."/>
            <person name="Meng J."/>
            <person name="Ma J."/>
            <person name="Pires J.C."/>
            <person name="King G.J."/>
            <person name="Brunel D."/>
            <person name="Delourme R."/>
            <person name="Renard M."/>
            <person name="Aury J.M."/>
            <person name="Adams K.L."/>
            <person name="Batley J."/>
            <person name="Snowdon R.J."/>
            <person name="Tost J."/>
            <person name="Edwards D."/>
            <person name="Zhou Y."/>
            <person name="Hua W."/>
            <person name="Sharpe A.G."/>
            <person name="Paterson A.H."/>
            <person name="Guan C."/>
            <person name="Wincker P."/>
        </authorList>
    </citation>
    <scope>NUCLEOTIDE SEQUENCE [LARGE SCALE GENOMIC DNA]</scope>
    <source>
        <strain evidence="3">cv. Darmor-bzh</strain>
    </source>
</reference>
<keyword evidence="3" id="KW-1185">Reference proteome</keyword>
<protein>
    <submittedName>
        <fullName evidence="2">BnaC08g47310D protein</fullName>
    </submittedName>
</protein>
<organism evidence="2 3">
    <name type="scientific">Brassica napus</name>
    <name type="common">Rape</name>
    <dbReference type="NCBI Taxonomy" id="3708"/>
    <lineage>
        <taxon>Eukaryota</taxon>
        <taxon>Viridiplantae</taxon>
        <taxon>Streptophyta</taxon>
        <taxon>Embryophyta</taxon>
        <taxon>Tracheophyta</taxon>
        <taxon>Spermatophyta</taxon>
        <taxon>Magnoliopsida</taxon>
        <taxon>eudicotyledons</taxon>
        <taxon>Gunneridae</taxon>
        <taxon>Pentapetalae</taxon>
        <taxon>rosids</taxon>
        <taxon>malvids</taxon>
        <taxon>Brassicales</taxon>
        <taxon>Brassicaceae</taxon>
        <taxon>Brassiceae</taxon>
        <taxon>Brassica</taxon>
    </lineage>
</organism>
<accession>A0A078JP68</accession>
<name>A0A078JP68_BRANA</name>
<dbReference type="Proteomes" id="UP000028999">
    <property type="component" value="Unassembled WGS sequence"/>
</dbReference>
<sequence length="110" mass="11856">MHSVHAVERRIPLRSLGGDIDNDDANTELAPPPLTPFGSDLQAASTGPAFRSAGGMTRHEATRLHLQGRTADLKGKTIGKFQPNPKNTDPSRNLLITRLASVPERRLPSA</sequence>
<dbReference type="AlphaFoldDB" id="A0A078JP68"/>
<dbReference type="EMBL" id="LK035827">
    <property type="protein sequence ID" value="CDY67167.1"/>
    <property type="molecule type" value="Genomic_DNA"/>
</dbReference>
<proteinExistence type="predicted"/>
<evidence type="ECO:0000313" key="2">
    <source>
        <dbReference type="EMBL" id="CDY67167.1"/>
    </source>
</evidence>
<evidence type="ECO:0000256" key="1">
    <source>
        <dbReference type="SAM" id="MobiDB-lite"/>
    </source>
</evidence>
<dbReference type="Gramene" id="CDY67167">
    <property type="protein sequence ID" value="CDY67167"/>
    <property type="gene ID" value="GSBRNA2T00059683001"/>
</dbReference>
<feature type="region of interest" description="Disordered" evidence="1">
    <location>
        <begin position="1"/>
        <end position="55"/>
    </location>
</feature>
<dbReference type="PaxDb" id="3708-A0A078JP68"/>
<evidence type="ECO:0000313" key="3">
    <source>
        <dbReference type="Proteomes" id="UP000028999"/>
    </source>
</evidence>
<gene>
    <name evidence="2" type="primary">BnaC08g47310D</name>
    <name evidence="2" type="ORF">GSBRNA2T00059683001</name>
</gene>